<name>A0AAD8SKA9_LOLMU</name>
<dbReference type="PANTHER" id="PTHR46413:SF4">
    <property type="entry name" value="HEAVY METAL-ASSOCIATED DOMAIN CONTAINING PROTEIN, EXPRESSED"/>
    <property type="match status" value="1"/>
</dbReference>
<dbReference type="EMBL" id="JAUUTY010000004">
    <property type="protein sequence ID" value="KAK1652918.1"/>
    <property type="molecule type" value="Genomic_DNA"/>
</dbReference>
<comment type="caution">
    <text evidence="3">The sequence shown here is derived from an EMBL/GenBank/DDBJ whole genome shotgun (WGS) entry which is preliminary data.</text>
</comment>
<feature type="region of interest" description="Disordered" evidence="1">
    <location>
        <begin position="83"/>
        <end position="181"/>
    </location>
</feature>
<feature type="compositionally biased region" description="Polar residues" evidence="1">
    <location>
        <begin position="450"/>
        <end position="460"/>
    </location>
</feature>
<feature type="region of interest" description="Disordered" evidence="1">
    <location>
        <begin position="1"/>
        <end position="21"/>
    </location>
</feature>
<dbReference type="InterPro" id="IPR036163">
    <property type="entry name" value="HMA_dom_sf"/>
</dbReference>
<dbReference type="SUPFAM" id="SSF55008">
    <property type="entry name" value="HMA, heavy metal-associated domain"/>
    <property type="match status" value="2"/>
</dbReference>
<evidence type="ECO:0000313" key="3">
    <source>
        <dbReference type="EMBL" id="KAK1652918.1"/>
    </source>
</evidence>
<feature type="region of interest" description="Disordered" evidence="1">
    <location>
        <begin position="257"/>
        <end position="293"/>
    </location>
</feature>
<dbReference type="Gene3D" id="3.30.70.100">
    <property type="match status" value="2"/>
</dbReference>
<feature type="region of interest" description="Disordered" evidence="1">
    <location>
        <begin position="367"/>
        <end position="460"/>
    </location>
</feature>
<feature type="compositionally biased region" description="Basic and acidic residues" evidence="1">
    <location>
        <begin position="264"/>
        <end position="293"/>
    </location>
</feature>
<dbReference type="PANTHER" id="PTHR46413">
    <property type="entry name" value="HEAVY METAL-ASSOCIATED ISOPRENYLATED PLANT PROTEIN 6"/>
    <property type="match status" value="1"/>
</dbReference>
<dbReference type="GO" id="GO:0046872">
    <property type="term" value="F:metal ion binding"/>
    <property type="evidence" value="ECO:0007669"/>
    <property type="project" value="InterPro"/>
</dbReference>
<organism evidence="3 4">
    <name type="scientific">Lolium multiflorum</name>
    <name type="common">Italian ryegrass</name>
    <name type="synonym">Lolium perenne subsp. multiflorum</name>
    <dbReference type="NCBI Taxonomy" id="4521"/>
    <lineage>
        <taxon>Eukaryota</taxon>
        <taxon>Viridiplantae</taxon>
        <taxon>Streptophyta</taxon>
        <taxon>Embryophyta</taxon>
        <taxon>Tracheophyta</taxon>
        <taxon>Spermatophyta</taxon>
        <taxon>Magnoliopsida</taxon>
        <taxon>Liliopsida</taxon>
        <taxon>Poales</taxon>
        <taxon>Poaceae</taxon>
        <taxon>BOP clade</taxon>
        <taxon>Pooideae</taxon>
        <taxon>Poodae</taxon>
        <taxon>Poeae</taxon>
        <taxon>Poeae Chloroplast Group 2 (Poeae type)</taxon>
        <taxon>Loliodinae</taxon>
        <taxon>Loliinae</taxon>
        <taxon>Lolium</taxon>
    </lineage>
</organism>
<feature type="compositionally biased region" description="Basic and acidic residues" evidence="1">
    <location>
        <begin position="110"/>
        <end position="144"/>
    </location>
</feature>
<keyword evidence="4" id="KW-1185">Reference proteome</keyword>
<dbReference type="InterPro" id="IPR006121">
    <property type="entry name" value="HMA_dom"/>
</dbReference>
<dbReference type="InterPro" id="IPR044594">
    <property type="entry name" value="HIPP01/3/5/6"/>
</dbReference>
<evidence type="ECO:0000259" key="2">
    <source>
        <dbReference type="PROSITE" id="PS50846"/>
    </source>
</evidence>
<dbReference type="PROSITE" id="PS50846">
    <property type="entry name" value="HMA_2"/>
    <property type="match status" value="2"/>
</dbReference>
<proteinExistence type="predicted"/>
<dbReference type="CDD" id="cd00371">
    <property type="entry name" value="HMA"/>
    <property type="match status" value="2"/>
</dbReference>
<gene>
    <name evidence="3" type="ORF">QYE76_070723</name>
</gene>
<sequence>MGAGKDAPPPPAADGAAQPPPQPVVLRMVLHCEGCAKKVKKSIHRMPGVVSVVADAAANTVVVAGTADAAALKARIESRTKKPVEIVSAPSKPPPAAEPQKSPDKGAGGGEKRPDSKGDKAGAESSPPKEEEKKQPQPPQEKKPVQVGTQAANPAPTQRSLPPLLRSAPNHSHRPSSPTNNVLSALAQDTTALLRIRLHCDACADRIRRRIYKIKGVKDVILEGNAKDEVKVVGTMDVPAMVAYLNEKLNRTVEAVAPGSKAAAGDDAKKDMGGGGDGHIKAAGDDAHKSDKGKGIEVAGPSVASAAASLAPAPMGASTHHVSPYGYGNVAYPPPQQGPPPGYYGGGNADGAGYATPYYQQPRADGAGYATPYYEQPRGDAGGYYQQQQPRGDAGSYYQHQPRGDSYYHQPPSADGGSYYQHPGGFDQHPNPPPYQSYPFDTAPPPQMFSDENPNSCSVM</sequence>
<dbReference type="Pfam" id="PF00403">
    <property type="entry name" value="HMA"/>
    <property type="match status" value="2"/>
</dbReference>
<feature type="compositionally biased region" description="Pro residues" evidence="1">
    <location>
        <begin position="7"/>
        <end position="21"/>
    </location>
</feature>
<feature type="compositionally biased region" description="Polar residues" evidence="1">
    <location>
        <begin position="147"/>
        <end position="160"/>
    </location>
</feature>
<evidence type="ECO:0000313" key="4">
    <source>
        <dbReference type="Proteomes" id="UP001231189"/>
    </source>
</evidence>
<accession>A0AAD8SKA9</accession>
<protein>
    <recommendedName>
        <fullName evidence="2">HMA domain-containing protein</fullName>
    </recommendedName>
</protein>
<feature type="domain" description="HMA" evidence="2">
    <location>
        <begin position="189"/>
        <end position="261"/>
    </location>
</feature>
<dbReference type="AlphaFoldDB" id="A0AAD8SKA9"/>
<dbReference type="Proteomes" id="UP001231189">
    <property type="component" value="Unassembled WGS sequence"/>
</dbReference>
<feature type="compositionally biased region" description="Pro residues" evidence="1">
    <location>
        <begin position="430"/>
        <end position="447"/>
    </location>
</feature>
<evidence type="ECO:0000256" key="1">
    <source>
        <dbReference type="SAM" id="MobiDB-lite"/>
    </source>
</evidence>
<feature type="domain" description="HMA" evidence="2">
    <location>
        <begin position="21"/>
        <end position="84"/>
    </location>
</feature>
<reference evidence="3" key="1">
    <citation type="submission" date="2023-07" db="EMBL/GenBank/DDBJ databases">
        <title>A chromosome-level genome assembly of Lolium multiflorum.</title>
        <authorList>
            <person name="Chen Y."/>
            <person name="Copetti D."/>
            <person name="Kolliker R."/>
            <person name="Studer B."/>
        </authorList>
    </citation>
    <scope>NUCLEOTIDE SEQUENCE</scope>
    <source>
        <strain evidence="3">02402/16</strain>
        <tissue evidence="3">Leaf</tissue>
    </source>
</reference>